<evidence type="ECO:0000256" key="3">
    <source>
        <dbReference type="ARBA" id="ARBA00022448"/>
    </source>
</evidence>
<reference evidence="16" key="1">
    <citation type="submission" date="2020-02" db="EMBL/GenBank/DDBJ databases">
        <authorList>
            <person name="Kim J.-O."/>
            <person name="Seo Y.B."/>
            <person name="Shin J."/>
            <person name="Yang J.-Y."/>
            <person name="Kim G.-D."/>
        </authorList>
    </citation>
    <scope>NUCLEOTIDE SEQUENCE</scope>
    <source>
        <tissue evidence="16">Muscle</tissue>
    </source>
</reference>
<comment type="subunit">
    <text evidence="13">Component of the ATP synthase complex composed at least of ATP5F1A/subunit alpha, ATP5F1B/subunit beta, ATP5MC1/subunit c (homooctomer), MT-ATP6/subunit a, MT-ATP8/subunit 8, ATP5ME/subunit e, ATP5MF/subunit f, ATP5MG/subunit g, ATP5MK/subunit k, ATP5MJ/subunit j, ATP5F1C/subunit gamma, ATP5F1D/subunit delta, ATP5F1E/subunit epsilon, ATP5PF/subunit F6, ATP5PB/subunit b, ATP5PD/subunit d, ATP5PO/subunit OSCP. ATP synthase complex consists of a soluble F(1) head domain (subunits alpha(3) and beta(3)) - the catalytic core - and a membrane F(0) domain - the membrane proton channel (subunits c, a, 8, e, f, g, k and j). These two domains are linked by a central stalk (subunits gamma, delta, and epsilon) rotating inside the F1 region and a stationary peripheral stalk (subunits F6, b, d, and OSCP).</text>
</comment>
<dbReference type="InterPro" id="IPR050635">
    <property type="entry name" value="ATPase_protein_8"/>
</dbReference>
<keyword evidence="7 15" id="KW-1133">Transmembrane helix</keyword>
<evidence type="ECO:0000256" key="13">
    <source>
        <dbReference type="ARBA" id="ARBA00064647"/>
    </source>
</evidence>
<keyword evidence="3 14" id="KW-0813">Transport</keyword>
<geneLocation type="mitochondrion" evidence="16"/>
<proteinExistence type="inferred from homology"/>
<keyword evidence="9 14" id="KW-0496">Mitochondrion</keyword>
<evidence type="ECO:0000256" key="9">
    <source>
        <dbReference type="ARBA" id="ARBA00023128"/>
    </source>
</evidence>
<dbReference type="GO" id="GO:0031966">
    <property type="term" value="C:mitochondrial membrane"/>
    <property type="evidence" value="ECO:0007669"/>
    <property type="project" value="UniProtKB-SubCell"/>
</dbReference>
<evidence type="ECO:0000256" key="11">
    <source>
        <dbReference type="ARBA" id="ARBA00023310"/>
    </source>
</evidence>
<evidence type="ECO:0000256" key="15">
    <source>
        <dbReference type="SAM" id="Phobius"/>
    </source>
</evidence>
<keyword evidence="6 14" id="KW-0375">Hydrogen ion transport</keyword>
<organism evidence="16">
    <name type="scientific">Girella melanichthys</name>
    <dbReference type="NCBI Taxonomy" id="881966"/>
    <lineage>
        <taxon>Eukaryota</taxon>
        <taxon>Metazoa</taxon>
        <taxon>Chordata</taxon>
        <taxon>Craniata</taxon>
        <taxon>Vertebrata</taxon>
        <taxon>Euteleostomi</taxon>
        <taxon>Actinopterygii</taxon>
        <taxon>Neopterygii</taxon>
        <taxon>Teleostei</taxon>
        <taxon>Neoteleostei</taxon>
        <taxon>Acanthomorphata</taxon>
        <taxon>Eupercaria</taxon>
        <taxon>Centrarchiformes</taxon>
        <taxon>Terapontoidei</taxon>
        <taxon>Girellidae</taxon>
        <taxon>Girella</taxon>
    </lineage>
</organism>
<evidence type="ECO:0000256" key="10">
    <source>
        <dbReference type="ARBA" id="ARBA00023136"/>
    </source>
</evidence>
<dbReference type="GO" id="GO:0015078">
    <property type="term" value="F:proton transmembrane transporter activity"/>
    <property type="evidence" value="ECO:0007669"/>
    <property type="project" value="InterPro"/>
</dbReference>
<keyword evidence="8 14" id="KW-0406">Ion transport</keyword>
<gene>
    <name evidence="16" type="primary">ATP8</name>
</gene>
<dbReference type="Pfam" id="PF00895">
    <property type="entry name" value="ATP-synt_8"/>
    <property type="match status" value="1"/>
</dbReference>
<comment type="similarity">
    <text evidence="2 14">Belongs to the ATPase protein 8 family.</text>
</comment>
<sequence>MPQLNPSPWFAILIFSWMIFLIIVPPKILAHSFPKEPTPLNAQKAKTASWNWPWQ</sequence>
<dbReference type="RefSeq" id="YP_009755374.1">
    <property type="nucleotide sequence ID" value="NC_046940.1"/>
</dbReference>
<evidence type="ECO:0000256" key="7">
    <source>
        <dbReference type="ARBA" id="ARBA00022989"/>
    </source>
</evidence>
<dbReference type="GO" id="GO:0015986">
    <property type="term" value="P:proton motive force-driven ATP synthesis"/>
    <property type="evidence" value="ECO:0007669"/>
    <property type="project" value="InterPro"/>
</dbReference>
<evidence type="ECO:0000256" key="1">
    <source>
        <dbReference type="ARBA" id="ARBA00004304"/>
    </source>
</evidence>
<keyword evidence="5 14" id="KW-0812">Transmembrane</keyword>
<accession>A0A6G9DWQ8</accession>
<keyword evidence="10 15" id="KW-0472">Membrane</keyword>
<dbReference type="CTD" id="4509"/>
<evidence type="ECO:0000313" key="16">
    <source>
        <dbReference type="EMBL" id="QIP53851.1"/>
    </source>
</evidence>
<evidence type="ECO:0000256" key="2">
    <source>
        <dbReference type="ARBA" id="ARBA00008892"/>
    </source>
</evidence>
<evidence type="ECO:0000256" key="4">
    <source>
        <dbReference type="ARBA" id="ARBA00022547"/>
    </source>
</evidence>
<dbReference type="InterPro" id="IPR001421">
    <property type="entry name" value="ATP8_metazoa"/>
</dbReference>
<evidence type="ECO:0000256" key="6">
    <source>
        <dbReference type="ARBA" id="ARBA00022781"/>
    </source>
</evidence>
<feature type="transmembrane region" description="Helical" evidence="15">
    <location>
        <begin position="6"/>
        <end position="24"/>
    </location>
</feature>
<dbReference type="PANTHER" id="PTHR39937:SF1">
    <property type="entry name" value="ATP SYNTHASE PROTEIN 8"/>
    <property type="match status" value="1"/>
</dbReference>
<dbReference type="GO" id="GO:0045259">
    <property type="term" value="C:proton-transporting ATP synthase complex"/>
    <property type="evidence" value="ECO:0007669"/>
    <property type="project" value="UniProtKB-KW"/>
</dbReference>
<dbReference type="PANTHER" id="PTHR39937">
    <property type="entry name" value="ATP SYNTHASE PROTEIN 8"/>
    <property type="match status" value="1"/>
</dbReference>
<comment type="subcellular location">
    <subcellularLocation>
        <location evidence="1 14">Mitochondrion membrane</location>
        <topology evidence="1 14">Single-pass membrane protein</topology>
    </subcellularLocation>
</comment>
<name>A0A6G9DWQ8_9TELE</name>
<dbReference type="GeneID" id="54095042"/>
<protein>
    <recommendedName>
        <fullName evidence="14">ATP synthase complex subunit 8</fullName>
    </recommendedName>
</protein>
<evidence type="ECO:0000256" key="8">
    <source>
        <dbReference type="ARBA" id="ARBA00023065"/>
    </source>
</evidence>
<evidence type="ECO:0000256" key="5">
    <source>
        <dbReference type="ARBA" id="ARBA00022692"/>
    </source>
</evidence>
<evidence type="ECO:0000256" key="14">
    <source>
        <dbReference type="RuleBase" id="RU003661"/>
    </source>
</evidence>
<evidence type="ECO:0000256" key="12">
    <source>
        <dbReference type="ARBA" id="ARBA00053067"/>
    </source>
</evidence>
<keyword evidence="11" id="KW-0066">ATP synthesis</keyword>
<dbReference type="AlphaFoldDB" id="A0A6G9DWQ8"/>
<keyword evidence="4 14" id="KW-0138">CF(0)</keyword>
<comment type="function">
    <text evidence="12">Subunit 8, of the mitochondrial membrane ATP synthase complex (F(1)F(0) ATP synthase or Complex V) that produces ATP from ADP in the presence of a proton gradient across the membrane which is generated by electron transport complexes of the respiratory chain. ATP synthase complex consist of a soluble F(1) head domain - the catalytic core - and a membrane F(1) domain - the membrane proton channel. These two domains are linked by a central stalk rotating inside the F(1) region and a stationary peripheral stalk. During catalysis, ATP synthesis in the catalytic domain of F(1) is coupled via a rotary mechanism of the central stalk subunits to proton translocation. In vivo, can only synthesize ATP although its ATP hydrolase activity can be activated artificially in vitro. Part of the complex F(0) domain.</text>
</comment>
<dbReference type="EMBL" id="MT084559">
    <property type="protein sequence ID" value="QIP53851.1"/>
    <property type="molecule type" value="Genomic_DNA"/>
</dbReference>